<sequence>MAEPLDIASTVGTWFAAGLTIIALFGILTPWLLWRSLRSERHLALKSVDDNEHIFVSEGLHIWRNTYAFRTVTLPYLVEPVKLSTLNRRDARLPDLCSRTGWVALLRAYKAFSLLSKDRGGDLVFRDGETWLPMNKLWLLVFGILSRFDVRDDLGQTIATERRAPRLDYEHLGKKPEPGRRYGCTGILQRGGPTEGVNIDRIYFTPYNHQLCGDLSGDHMPLTTLFWLHAGCLPISHSIVYDLHYDSEQIEYRSTVTPGKRVPSWDDVGRTEAGKERLENLSDEHLLPGIALLRFERLSDLVTSSPWYARAAAMGCNLENLKMLQQVDQSSLNSAELEGMEETLLQHA</sequence>
<dbReference type="EMBL" id="ML977009">
    <property type="protein sequence ID" value="KAF1952592.1"/>
    <property type="molecule type" value="Genomic_DNA"/>
</dbReference>
<evidence type="ECO:0000256" key="1">
    <source>
        <dbReference type="SAM" id="Phobius"/>
    </source>
</evidence>
<dbReference type="OrthoDB" id="3798885at2759"/>
<name>A0A6A5TLL1_9PLEO</name>
<evidence type="ECO:0000313" key="3">
    <source>
        <dbReference type="Proteomes" id="UP000800035"/>
    </source>
</evidence>
<dbReference type="AlphaFoldDB" id="A0A6A5TLL1"/>
<accession>A0A6A5TLL1</accession>
<organism evidence="2 3">
    <name type="scientific">Byssothecium circinans</name>
    <dbReference type="NCBI Taxonomy" id="147558"/>
    <lineage>
        <taxon>Eukaryota</taxon>
        <taxon>Fungi</taxon>
        <taxon>Dikarya</taxon>
        <taxon>Ascomycota</taxon>
        <taxon>Pezizomycotina</taxon>
        <taxon>Dothideomycetes</taxon>
        <taxon>Pleosporomycetidae</taxon>
        <taxon>Pleosporales</taxon>
        <taxon>Massarineae</taxon>
        <taxon>Massarinaceae</taxon>
        <taxon>Byssothecium</taxon>
    </lineage>
</organism>
<keyword evidence="3" id="KW-1185">Reference proteome</keyword>
<reference evidence="2" key="1">
    <citation type="journal article" date="2020" name="Stud. Mycol.">
        <title>101 Dothideomycetes genomes: a test case for predicting lifestyles and emergence of pathogens.</title>
        <authorList>
            <person name="Haridas S."/>
            <person name="Albert R."/>
            <person name="Binder M."/>
            <person name="Bloem J."/>
            <person name="Labutti K."/>
            <person name="Salamov A."/>
            <person name="Andreopoulos B."/>
            <person name="Baker S."/>
            <person name="Barry K."/>
            <person name="Bills G."/>
            <person name="Bluhm B."/>
            <person name="Cannon C."/>
            <person name="Castanera R."/>
            <person name="Culley D."/>
            <person name="Daum C."/>
            <person name="Ezra D."/>
            <person name="Gonzalez J."/>
            <person name="Henrissat B."/>
            <person name="Kuo A."/>
            <person name="Liang C."/>
            <person name="Lipzen A."/>
            <person name="Lutzoni F."/>
            <person name="Magnuson J."/>
            <person name="Mondo S."/>
            <person name="Nolan M."/>
            <person name="Ohm R."/>
            <person name="Pangilinan J."/>
            <person name="Park H.-J."/>
            <person name="Ramirez L."/>
            <person name="Alfaro M."/>
            <person name="Sun H."/>
            <person name="Tritt A."/>
            <person name="Yoshinaga Y."/>
            <person name="Zwiers L.-H."/>
            <person name="Turgeon B."/>
            <person name="Goodwin S."/>
            <person name="Spatafora J."/>
            <person name="Crous P."/>
            <person name="Grigoriev I."/>
        </authorList>
    </citation>
    <scope>NUCLEOTIDE SEQUENCE</scope>
    <source>
        <strain evidence="2">CBS 675.92</strain>
    </source>
</reference>
<proteinExistence type="predicted"/>
<dbReference type="Proteomes" id="UP000800035">
    <property type="component" value="Unassembled WGS sequence"/>
</dbReference>
<gene>
    <name evidence="2" type="ORF">CC80DRAFT_596410</name>
</gene>
<keyword evidence="1" id="KW-0472">Membrane</keyword>
<evidence type="ECO:0000313" key="2">
    <source>
        <dbReference type="EMBL" id="KAF1952592.1"/>
    </source>
</evidence>
<keyword evidence="1" id="KW-1133">Transmembrane helix</keyword>
<protein>
    <submittedName>
        <fullName evidence="2">Uncharacterized protein</fullName>
    </submittedName>
</protein>
<feature type="transmembrane region" description="Helical" evidence="1">
    <location>
        <begin position="12"/>
        <end position="34"/>
    </location>
</feature>
<keyword evidence="1" id="KW-0812">Transmembrane</keyword>